<accession>X1DBR6</accession>
<name>X1DBR6_9ZZZZ</name>
<comment type="caution">
    <text evidence="2">The sequence shown here is derived from an EMBL/GenBank/DDBJ whole genome shotgun (WGS) entry which is preliminary data.</text>
</comment>
<proteinExistence type="predicted"/>
<keyword evidence="1" id="KW-0472">Membrane</keyword>
<protein>
    <submittedName>
        <fullName evidence="2">Uncharacterized protein</fullName>
    </submittedName>
</protein>
<dbReference type="EMBL" id="BART01030524">
    <property type="protein sequence ID" value="GAH17667.1"/>
    <property type="molecule type" value="Genomic_DNA"/>
</dbReference>
<sequence length="155" mass="18423">MDINNEIIMNTVKINHNFDPSKFKWLWSKYVKSFNDGNHCTKCLRGKYSRKFSKKSNPNLANDREISFDEERDYKAIYLCGVFKKGYKKTNYPHNVHMAILPKPGHKDKMVFENWIVILEEKDAKRAFIAFNIVSICRFFNLVTLWIKTLFEMQG</sequence>
<keyword evidence="1" id="KW-1133">Transmembrane helix</keyword>
<gene>
    <name evidence="2" type="ORF">S01H4_53266</name>
</gene>
<evidence type="ECO:0000256" key="1">
    <source>
        <dbReference type="SAM" id="Phobius"/>
    </source>
</evidence>
<evidence type="ECO:0000313" key="2">
    <source>
        <dbReference type="EMBL" id="GAH17667.1"/>
    </source>
</evidence>
<dbReference type="AlphaFoldDB" id="X1DBR6"/>
<reference evidence="2" key="1">
    <citation type="journal article" date="2014" name="Front. Microbiol.">
        <title>High frequency of phylogenetically diverse reductive dehalogenase-homologous genes in deep subseafloor sedimentary metagenomes.</title>
        <authorList>
            <person name="Kawai M."/>
            <person name="Futagami T."/>
            <person name="Toyoda A."/>
            <person name="Takaki Y."/>
            <person name="Nishi S."/>
            <person name="Hori S."/>
            <person name="Arai W."/>
            <person name="Tsubouchi T."/>
            <person name="Morono Y."/>
            <person name="Uchiyama I."/>
            <person name="Ito T."/>
            <person name="Fujiyama A."/>
            <person name="Inagaki F."/>
            <person name="Takami H."/>
        </authorList>
    </citation>
    <scope>NUCLEOTIDE SEQUENCE</scope>
    <source>
        <strain evidence="2">Expedition CK06-06</strain>
    </source>
</reference>
<feature type="transmembrane region" description="Helical" evidence="1">
    <location>
        <begin position="127"/>
        <end position="147"/>
    </location>
</feature>
<keyword evidence="1" id="KW-0812">Transmembrane</keyword>
<organism evidence="2">
    <name type="scientific">marine sediment metagenome</name>
    <dbReference type="NCBI Taxonomy" id="412755"/>
    <lineage>
        <taxon>unclassified sequences</taxon>
        <taxon>metagenomes</taxon>
        <taxon>ecological metagenomes</taxon>
    </lineage>
</organism>